<feature type="region of interest" description="Disordered" evidence="7">
    <location>
        <begin position="462"/>
        <end position="500"/>
    </location>
</feature>
<dbReference type="Pfam" id="PF00250">
    <property type="entry name" value="Forkhead"/>
    <property type="match status" value="1"/>
</dbReference>
<name>A0AAD7W2T8_9TELE</name>
<accession>A0AAD7W2T8</accession>
<evidence type="ECO:0000256" key="4">
    <source>
        <dbReference type="ARBA" id="ARBA00023163"/>
    </source>
</evidence>
<feature type="compositionally biased region" description="Low complexity" evidence="7">
    <location>
        <begin position="146"/>
        <end position="155"/>
    </location>
</feature>
<keyword evidence="5 6" id="KW-0539">Nucleus</keyword>
<evidence type="ECO:0000256" key="3">
    <source>
        <dbReference type="ARBA" id="ARBA00023125"/>
    </source>
</evidence>
<evidence type="ECO:0000256" key="6">
    <source>
        <dbReference type="PROSITE-ProRule" id="PRU00089"/>
    </source>
</evidence>
<dbReference type="InterPro" id="IPR001766">
    <property type="entry name" value="Fork_head_dom"/>
</dbReference>
<feature type="region of interest" description="Disordered" evidence="7">
    <location>
        <begin position="62"/>
        <end position="117"/>
    </location>
</feature>
<dbReference type="InterPro" id="IPR049624">
    <property type="entry name" value="FOXN1_4"/>
</dbReference>
<keyword evidence="4" id="KW-0804">Transcription</keyword>
<dbReference type="EMBL" id="JAINUG010000347">
    <property type="protein sequence ID" value="KAJ8377585.1"/>
    <property type="molecule type" value="Genomic_DNA"/>
</dbReference>
<dbReference type="PROSITE" id="PS00658">
    <property type="entry name" value="FORK_HEAD_2"/>
    <property type="match status" value="1"/>
</dbReference>
<dbReference type="InterPro" id="IPR036390">
    <property type="entry name" value="WH_DNA-bd_sf"/>
</dbReference>
<keyword evidence="1" id="KW-0217">Developmental protein</keyword>
<feature type="region of interest" description="Disordered" evidence="7">
    <location>
        <begin position="278"/>
        <end position="381"/>
    </location>
</feature>
<dbReference type="PRINTS" id="PR00053">
    <property type="entry name" value="FORKHEAD"/>
</dbReference>
<proteinExistence type="predicted"/>
<feature type="domain" description="Fork-head" evidence="8">
    <location>
        <begin position="210"/>
        <end position="283"/>
    </location>
</feature>
<dbReference type="PANTHER" id="PTHR46721">
    <property type="entry name" value="FORKHEAD BOX PROTEIN N1"/>
    <property type="match status" value="1"/>
</dbReference>
<feature type="DNA-binding region" description="Fork-head" evidence="6">
    <location>
        <begin position="210"/>
        <end position="283"/>
    </location>
</feature>
<keyword evidence="2" id="KW-0805">Transcription regulation</keyword>
<dbReference type="GO" id="GO:0000981">
    <property type="term" value="F:DNA-binding transcription factor activity, RNA polymerase II-specific"/>
    <property type="evidence" value="ECO:0007669"/>
    <property type="project" value="TreeGrafter"/>
</dbReference>
<dbReference type="Gene3D" id="1.10.10.10">
    <property type="entry name" value="Winged helix-like DNA-binding domain superfamily/Winged helix DNA-binding domain"/>
    <property type="match status" value="1"/>
</dbReference>
<sequence>MLRHGPFHTPVTVPTAAVRRPIRRPRLITMATDPSSSALPSMNFQSLLTPTQVTFDPHTSPCPPTAHLQQEEESKRFPQNVSAPYGLEGTPAARLQLGRDGAGPAQGEGPDEPGGFHSYPWHLNNGADAPCLPHWQHPFDCFGSLETPETTPVTHPHSEQSEGSPELLPLTHLHPDQSESSRSWYQHSDGLQEFTLTGHQDNTQPTLYPKPIFSYSILIFLALSRSRTGSLPVSEIYSFMTDHFPYFKTAPDGWKNSVRHNLSLNKCFEKVEQRSVGRGRGRGLAEGLPVDAERRPRGEDAGGAAQVARKDPVSVRKSMARPEELDNLLSDWPERQRPGPAPGFHRRPFPGPPRPIRADPARRRTLQSHTPSLPIGRRPCYLPPPPNVFSYHPPSGPPPPACSPTPGSLEPPHGAALLGDHWPSRSAHELQTEGELANDIDTLNPSLTHLPLHGKLWEEVRDDSLAPPTTPGPSLLDGYLGNRGPTGEGQRRPPDRRVARRAPPSWLRWRAWPAACPCVCVRP</sequence>
<dbReference type="InterPro" id="IPR030456">
    <property type="entry name" value="TF_fork_head_CS_2"/>
</dbReference>
<evidence type="ECO:0000256" key="2">
    <source>
        <dbReference type="ARBA" id="ARBA00023015"/>
    </source>
</evidence>
<comment type="caution">
    <text evidence="9">The sequence shown here is derived from an EMBL/GenBank/DDBJ whole genome shotgun (WGS) entry which is preliminary data.</text>
</comment>
<dbReference type="GO" id="GO:0005634">
    <property type="term" value="C:nucleus"/>
    <property type="evidence" value="ECO:0007669"/>
    <property type="project" value="UniProtKB-SubCell"/>
</dbReference>
<evidence type="ECO:0000313" key="9">
    <source>
        <dbReference type="EMBL" id="KAJ8377585.1"/>
    </source>
</evidence>
<dbReference type="AlphaFoldDB" id="A0AAD7W2T8"/>
<feature type="compositionally biased region" description="Basic and acidic residues" evidence="7">
    <location>
        <begin position="291"/>
        <end position="300"/>
    </location>
</feature>
<feature type="region of interest" description="Disordered" evidence="7">
    <location>
        <begin position="146"/>
        <end position="185"/>
    </location>
</feature>
<evidence type="ECO:0000256" key="1">
    <source>
        <dbReference type="ARBA" id="ARBA00022473"/>
    </source>
</evidence>
<evidence type="ECO:0000256" key="5">
    <source>
        <dbReference type="ARBA" id="ARBA00023242"/>
    </source>
</evidence>
<reference evidence="9" key="1">
    <citation type="journal article" date="2023" name="Science">
        <title>Genome structures resolve the early diversification of teleost fishes.</title>
        <authorList>
            <person name="Parey E."/>
            <person name="Louis A."/>
            <person name="Montfort J."/>
            <person name="Bouchez O."/>
            <person name="Roques C."/>
            <person name="Iampietro C."/>
            <person name="Lluch J."/>
            <person name="Castinel A."/>
            <person name="Donnadieu C."/>
            <person name="Desvignes T."/>
            <person name="Floi Bucao C."/>
            <person name="Jouanno E."/>
            <person name="Wen M."/>
            <person name="Mejri S."/>
            <person name="Dirks R."/>
            <person name="Jansen H."/>
            <person name="Henkel C."/>
            <person name="Chen W.J."/>
            <person name="Zahm M."/>
            <person name="Cabau C."/>
            <person name="Klopp C."/>
            <person name="Thompson A.W."/>
            <person name="Robinson-Rechavi M."/>
            <person name="Braasch I."/>
            <person name="Lecointre G."/>
            <person name="Bobe J."/>
            <person name="Postlethwait J.H."/>
            <person name="Berthelot C."/>
            <person name="Roest Crollius H."/>
            <person name="Guiguen Y."/>
        </authorList>
    </citation>
    <scope>NUCLEOTIDE SEQUENCE</scope>
    <source>
        <strain evidence="9">NC1722</strain>
    </source>
</reference>
<evidence type="ECO:0000256" key="7">
    <source>
        <dbReference type="SAM" id="MobiDB-lite"/>
    </source>
</evidence>
<organism evidence="9 10">
    <name type="scientific">Aldrovandia affinis</name>
    <dbReference type="NCBI Taxonomy" id="143900"/>
    <lineage>
        <taxon>Eukaryota</taxon>
        <taxon>Metazoa</taxon>
        <taxon>Chordata</taxon>
        <taxon>Craniata</taxon>
        <taxon>Vertebrata</taxon>
        <taxon>Euteleostomi</taxon>
        <taxon>Actinopterygii</taxon>
        <taxon>Neopterygii</taxon>
        <taxon>Teleostei</taxon>
        <taxon>Notacanthiformes</taxon>
        <taxon>Halosauridae</taxon>
        <taxon>Aldrovandia</taxon>
    </lineage>
</organism>
<dbReference type="SMART" id="SM00339">
    <property type="entry name" value="FH"/>
    <property type="match status" value="1"/>
</dbReference>
<keyword evidence="10" id="KW-1185">Reference proteome</keyword>
<keyword evidence="3 6" id="KW-0238">DNA-binding</keyword>
<dbReference type="Proteomes" id="UP001221898">
    <property type="component" value="Unassembled WGS sequence"/>
</dbReference>
<dbReference type="GO" id="GO:0000976">
    <property type="term" value="F:transcription cis-regulatory region binding"/>
    <property type="evidence" value="ECO:0007669"/>
    <property type="project" value="TreeGrafter"/>
</dbReference>
<gene>
    <name evidence="9" type="ORF">AAFF_G00256030</name>
</gene>
<dbReference type="PANTHER" id="PTHR46721:SF3">
    <property type="entry name" value="FORKHEAD BOX N1"/>
    <property type="match status" value="1"/>
</dbReference>
<dbReference type="SUPFAM" id="SSF46785">
    <property type="entry name" value="Winged helix' DNA-binding domain"/>
    <property type="match status" value="1"/>
</dbReference>
<protein>
    <recommendedName>
        <fullName evidence="8">Fork-head domain-containing protein</fullName>
    </recommendedName>
</protein>
<evidence type="ECO:0000259" key="8">
    <source>
        <dbReference type="PROSITE" id="PS50039"/>
    </source>
</evidence>
<evidence type="ECO:0000313" key="10">
    <source>
        <dbReference type="Proteomes" id="UP001221898"/>
    </source>
</evidence>
<comment type="subcellular location">
    <subcellularLocation>
        <location evidence="6">Nucleus</location>
    </subcellularLocation>
</comment>
<dbReference type="PROSITE" id="PS50039">
    <property type="entry name" value="FORK_HEAD_3"/>
    <property type="match status" value="1"/>
</dbReference>
<feature type="compositionally biased region" description="Basic and acidic residues" evidence="7">
    <location>
        <begin position="308"/>
        <end position="324"/>
    </location>
</feature>
<dbReference type="InterPro" id="IPR036388">
    <property type="entry name" value="WH-like_DNA-bd_sf"/>
</dbReference>